<dbReference type="Proteomes" id="UP000318681">
    <property type="component" value="Unassembled WGS sequence"/>
</dbReference>
<reference evidence="2 3" key="1">
    <citation type="submission" date="2019-07" db="EMBL/GenBank/DDBJ databases">
        <title>Sphingomonas solaris sp. nov., isolated from a solar panel from Boston, Massachusetts.</title>
        <authorList>
            <person name="Tanner K."/>
            <person name="Pascual J."/>
            <person name="Mancuso C."/>
            <person name="Pereto J."/>
            <person name="Khalil A."/>
            <person name="Vilanova C."/>
        </authorList>
    </citation>
    <scope>NUCLEOTIDE SEQUENCE [LARGE SCALE GENOMIC DNA]</scope>
    <source>
        <strain evidence="2 3">R4DWN</strain>
    </source>
</reference>
<keyword evidence="1" id="KW-0812">Transmembrane</keyword>
<organism evidence="2 3">
    <name type="scientific">Alterirhizorhabdus solaris</name>
    <dbReference type="NCBI Taxonomy" id="2529389"/>
    <lineage>
        <taxon>Bacteria</taxon>
        <taxon>Pseudomonadati</taxon>
        <taxon>Pseudomonadota</taxon>
        <taxon>Alphaproteobacteria</taxon>
        <taxon>Sphingomonadales</taxon>
        <taxon>Rhizorhabdaceae</taxon>
        <taxon>Alterirhizorhabdus</taxon>
    </lineage>
</organism>
<evidence type="ECO:0000256" key="1">
    <source>
        <dbReference type="SAM" id="Phobius"/>
    </source>
</evidence>
<proteinExistence type="predicted"/>
<keyword evidence="3" id="KW-1185">Reference proteome</keyword>
<dbReference type="AlphaFoldDB" id="A0A558RBT9"/>
<dbReference type="GO" id="GO:0016020">
    <property type="term" value="C:membrane"/>
    <property type="evidence" value="ECO:0007669"/>
    <property type="project" value="InterPro"/>
</dbReference>
<evidence type="ECO:0000313" key="3">
    <source>
        <dbReference type="Proteomes" id="UP000318681"/>
    </source>
</evidence>
<keyword evidence="1" id="KW-1133">Transmembrane helix</keyword>
<accession>A0A558RBT9</accession>
<keyword evidence="1" id="KW-0472">Membrane</keyword>
<feature type="transmembrane region" description="Helical" evidence="1">
    <location>
        <begin position="37"/>
        <end position="60"/>
    </location>
</feature>
<feature type="transmembrane region" description="Helical" evidence="1">
    <location>
        <begin position="66"/>
        <end position="87"/>
    </location>
</feature>
<sequence>MLYLRFRSGRAGATKERTVAEAKIITRRRDKSWLDRVAIGLSGLCLVHCLASAVLLTLLASAGGLLLHPMIHEVGLALAMGLAAIALGRGWLRHRATLPALVGVCGLALMGAALTVEHGIGETGLTIVGVGLVALGHHLNRRALLLG</sequence>
<name>A0A558RBT9_9SPHN</name>
<dbReference type="Pfam" id="PF03203">
    <property type="entry name" value="MerC"/>
    <property type="match status" value="1"/>
</dbReference>
<dbReference type="InterPro" id="IPR004891">
    <property type="entry name" value="Mercury-R_MerC"/>
</dbReference>
<evidence type="ECO:0000313" key="2">
    <source>
        <dbReference type="EMBL" id="TVV76846.1"/>
    </source>
</evidence>
<dbReference type="EMBL" id="VNIM01000006">
    <property type="protein sequence ID" value="TVV76846.1"/>
    <property type="molecule type" value="Genomic_DNA"/>
</dbReference>
<dbReference type="OrthoDB" id="6078385at2"/>
<comment type="caution">
    <text evidence="2">The sequence shown here is derived from an EMBL/GenBank/DDBJ whole genome shotgun (WGS) entry which is preliminary data.</text>
</comment>
<feature type="transmembrane region" description="Helical" evidence="1">
    <location>
        <begin position="96"/>
        <end position="114"/>
    </location>
</feature>
<gene>
    <name evidence="2" type="ORF">FOY91_02995</name>
</gene>
<dbReference type="GO" id="GO:0015097">
    <property type="term" value="F:mercury ion transmembrane transporter activity"/>
    <property type="evidence" value="ECO:0007669"/>
    <property type="project" value="InterPro"/>
</dbReference>
<protein>
    <submittedName>
        <fullName evidence="2">MerC domain-containing protein</fullName>
    </submittedName>
</protein>